<feature type="transmembrane region" description="Helical" evidence="8">
    <location>
        <begin position="405"/>
        <end position="433"/>
    </location>
</feature>
<evidence type="ECO:0000256" key="1">
    <source>
        <dbReference type="ARBA" id="ARBA00004429"/>
    </source>
</evidence>
<dbReference type="Pfam" id="PF06808">
    <property type="entry name" value="DctM"/>
    <property type="match status" value="1"/>
</dbReference>
<protein>
    <submittedName>
        <fullName evidence="10">C4-dicarboxylate TRAP transporter large permease protein DctM</fullName>
    </submittedName>
</protein>
<dbReference type="GO" id="GO:0022857">
    <property type="term" value="F:transmembrane transporter activity"/>
    <property type="evidence" value="ECO:0007669"/>
    <property type="project" value="UniProtKB-UniRule"/>
</dbReference>
<comment type="subcellular location">
    <subcellularLocation>
        <location evidence="1 7">Cell inner membrane</location>
        <topology evidence="1 7">Multi-pass membrane protein</topology>
    </subcellularLocation>
</comment>
<dbReference type="InterPro" id="IPR010656">
    <property type="entry name" value="DctM"/>
</dbReference>
<gene>
    <name evidence="10" type="primary">dctM_28</name>
    <name evidence="10" type="ORF">IMCC3135_21165</name>
</gene>
<keyword evidence="7" id="KW-0813">Transport</keyword>
<dbReference type="InterPro" id="IPR004681">
    <property type="entry name" value="TRAP_DctM"/>
</dbReference>
<dbReference type="OrthoDB" id="9796052at2"/>
<evidence type="ECO:0000256" key="4">
    <source>
        <dbReference type="ARBA" id="ARBA00022692"/>
    </source>
</evidence>
<evidence type="ECO:0000256" key="5">
    <source>
        <dbReference type="ARBA" id="ARBA00022989"/>
    </source>
</evidence>
<keyword evidence="4 8" id="KW-0812">Transmembrane</keyword>
<evidence type="ECO:0000256" key="7">
    <source>
        <dbReference type="RuleBase" id="RU369079"/>
    </source>
</evidence>
<proteinExistence type="predicted"/>
<feature type="transmembrane region" description="Helical" evidence="8">
    <location>
        <begin position="292"/>
        <end position="310"/>
    </location>
</feature>
<dbReference type="KEGG" id="gai:IMCC3135_21165"/>
<evidence type="ECO:0000256" key="3">
    <source>
        <dbReference type="ARBA" id="ARBA00022519"/>
    </source>
</evidence>
<evidence type="ECO:0000313" key="11">
    <source>
        <dbReference type="Proteomes" id="UP000250079"/>
    </source>
</evidence>
<feature type="transmembrane region" description="Helical" evidence="8">
    <location>
        <begin position="196"/>
        <end position="219"/>
    </location>
</feature>
<feature type="transmembrane region" description="Helical" evidence="8">
    <location>
        <begin position="240"/>
        <end position="263"/>
    </location>
</feature>
<evidence type="ECO:0000259" key="9">
    <source>
        <dbReference type="Pfam" id="PF06808"/>
    </source>
</evidence>
<evidence type="ECO:0000256" key="8">
    <source>
        <dbReference type="SAM" id="Phobius"/>
    </source>
</evidence>
<evidence type="ECO:0000256" key="2">
    <source>
        <dbReference type="ARBA" id="ARBA00022475"/>
    </source>
</evidence>
<sequence>MTGYLDISMFAALFAAILLGFPVAFSIGGIAILFAYLGWALDVMDISLLGAMSQRIFGLLSNSVLIAIPLFVFMGAVLEKSRIAEELLDTMGRLFGQLRGGLGISVVLVGALLAASTGIVGATVVAMGMIALPTMLRAGYNPKVASGIVCTAGTLGQIIPPSTLLIILADVMSNAFQQAQYEQGKFSVEALSVGQFFAAAILPGLILVVLYLIYILVLGKLRPQDMPPASLDLAKPTRREVATAILPPVVLIIAVLGAILGGVATPTEAASVGAIGALLMAGMRLSERSRWLIMTGVFALGMLGILAGVFPVRLQRNDLDTIALVSGGFYVLLTVIGATAILAALKAIFKQSIIHEAVTSTMTMTSMIFATMLAAGIFSLVFVGLGGEERVAHILSTMPGGATGALIFSLAFVFVLGFFLDFVEISVIVLPLIVPPLILMGHDPIWLGMLLAINLQTSFLTPPFGFSLFYLRGAAPKEVTTGQIYAGVIPFIGLQIIGISIVWLVPGVSRWLPDWLF</sequence>
<comment type="function">
    <text evidence="7">Part of the tripartite ATP-independent periplasmic (TRAP) transport system.</text>
</comment>
<dbReference type="Proteomes" id="UP000250079">
    <property type="component" value="Chromosome"/>
</dbReference>
<dbReference type="AlphaFoldDB" id="A0A2Z2NZJ4"/>
<dbReference type="EMBL" id="CP018632">
    <property type="protein sequence ID" value="ASJ74310.1"/>
    <property type="molecule type" value="Genomic_DNA"/>
</dbReference>
<keyword evidence="6 8" id="KW-0472">Membrane</keyword>
<dbReference type="PANTHER" id="PTHR33362:SF7">
    <property type="entry name" value="SLL1103 PROTEIN"/>
    <property type="match status" value="1"/>
</dbReference>
<accession>A0A2Z2NZJ4</accession>
<dbReference type="GO" id="GO:0005886">
    <property type="term" value="C:plasma membrane"/>
    <property type="evidence" value="ECO:0007669"/>
    <property type="project" value="UniProtKB-SubCell"/>
</dbReference>
<feature type="transmembrane region" description="Helical" evidence="8">
    <location>
        <begin position="269"/>
        <end position="285"/>
    </location>
</feature>
<keyword evidence="11" id="KW-1185">Reference proteome</keyword>
<keyword evidence="5 8" id="KW-1133">Transmembrane helix</keyword>
<dbReference type="PANTHER" id="PTHR33362">
    <property type="entry name" value="SIALIC ACID TRAP TRANSPORTER PERMEASE PROTEIN SIAT-RELATED"/>
    <property type="match status" value="1"/>
</dbReference>
<evidence type="ECO:0000256" key="6">
    <source>
        <dbReference type="ARBA" id="ARBA00023136"/>
    </source>
</evidence>
<feature type="transmembrane region" description="Helical" evidence="8">
    <location>
        <begin position="99"/>
        <end position="132"/>
    </location>
</feature>
<keyword evidence="2" id="KW-1003">Cell membrane</keyword>
<feature type="transmembrane region" description="Helical" evidence="8">
    <location>
        <begin position="322"/>
        <end position="345"/>
    </location>
</feature>
<feature type="transmembrane region" description="Helical" evidence="8">
    <location>
        <begin position="445"/>
        <end position="471"/>
    </location>
</feature>
<keyword evidence="3 7" id="KW-0997">Cell inner membrane</keyword>
<reference evidence="10 11" key="1">
    <citation type="submission" date="2016-12" db="EMBL/GenBank/DDBJ databases">
        <authorList>
            <person name="Song W.-J."/>
            <person name="Kurnit D.M."/>
        </authorList>
    </citation>
    <scope>NUCLEOTIDE SEQUENCE [LARGE SCALE GENOMIC DNA]</scope>
    <source>
        <strain evidence="10 11">IMCC3135</strain>
    </source>
</reference>
<evidence type="ECO:0000313" key="10">
    <source>
        <dbReference type="EMBL" id="ASJ74310.1"/>
    </source>
</evidence>
<feature type="transmembrane region" description="Helical" evidence="8">
    <location>
        <begin position="483"/>
        <end position="505"/>
    </location>
</feature>
<feature type="transmembrane region" description="Helical" evidence="8">
    <location>
        <begin position="12"/>
        <end position="36"/>
    </location>
</feature>
<organism evidence="10 11">
    <name type="scientific">Granulosicoccus antarcticus IMCC3135</name>
    <dbReference type="NCBI Taxonomy" id="1192854"/>
    <lineage>
        <taxon>Bacteria</taxon>
        <taxon>Pseudomonadati</taxon>
        <taxon>Pseudomonadota</taxon>
        <taxon>Gammaproteobacteria</taxon>
        <taxon>Chromatiales</taxon>
        <taxon>Granulosicoccaceae</taxon>
        <taxon>Granulosicoccus</taxon>
    </lineage>
</organism>
<feature type="domain" description="TRAP C4-dicarboxylate transport system permease DctM subunit" evidence="9">
    <location>
        <begin position="10"/>
        <end position="507"/>
    </location>
</feature>
<name>A0A2Z2NZJ4_9GAMM</name>
<feature type="transmembrane region" description="Helical" evidence="8">
    <location>
        <begin position="366"/>
        <end position="385"/>
    </location>
</feature>
<feature type="transmembrane region" description="Helical" evidence="8">
    <location>
        <begin position="56"/>
        <end position="78"/>
    </location>
</feature>
<dbReference type="RefSeq" id="WP_088919360.1">
    <property type="nucleotide sequence ID" value="NZ_CP018632.1"/>
</dbReference>